<evidence type="ECO:0000313" key="1">
    <source>
        <dbReference type="EMBL" id="MDO6120660.1"/>
    </source>
</evidence>
<gene>
    <name evidence="1" type="ORF">GB928_005630</name>
</gene>
<comment type="caution">
    <text evidence="1">The sequence shown here is derived from an EMBL/GenBank/DDBJ whole genome shotgun (WGS) entry which is preliminary data.</text>
</comment>
<dbReference type="SUPFAM" id="SSF56801">
    <property type="entry name" value="Acetyl-CoA synthetase-like"/>
    <property type="match status" value="1"/>
</dbReference>
<proteinExistence type="predicted"/>
<dbReference type="PANTHER" id="PTHR36932">
    <property type="entry name" value="CAPSULAR POLYSACCHARIDE BIOSYNTHESIS PROTEIN"/>
    <property type="match status" value="1"/>
</dbReference>
<reference evidence="1" key="1">
    <citation type="submission" date="2022-04" db="EMBL/GenBank/DDBJ databases">
        <title>Shinella lacus sp. nov., a novel member of the genus Shinella from water.</title>
        <authorList>
            <person name="Deng Y."/>
        </authorList>
    </citation>
    <scope>NUCLEOTIDE SEQUENCE</scope>
    <source>
        <strain evidence="1">JCM 31239</strain>
    </source>
</reference>
<accession>A0ABT8XAA6</accession>
<dbReference type="EMBL" id="WHSC02000002">
    <property type="protein sequence ID" value="MDO6120660.1"/>
    <property type="molecule type" value="Genomic_DNA"/>
</dbReference>
<name>A0ABT8XAA6_9HYPH</name>
<sequence>MTGHLRIASAFVQTLWAGRADRSRAAFESWQAGILRRWLERDLPAVDFYRAAPPRLAALPVIDKATVMADFAAFNRGRIPAEDGWRAFETTGRIDAVSIGASTGTSGNRALYAITEAEQDRWLGTIVAKAVPRFLVEPERVAVILPQNSALYDGANRSRLLRLQFFDLRQGFESWLRALETFAPTTIVAPPRVLRHLAEQSERLKPRRLFAAAETLDPVDRTVIEARFGGKLGQIYMATEGLLAVSCAKGRLHLAEDANLFEFEPVADGLVTPLVTGFRRRFQIMARYRMNDLLRLSGCPCACGSPLRVVDEVVGRMDDVFLFDRPDGVRLLLTPDVMRNAVLDAARRITDFRILREERDRVVLVLEPKLGEESARAAQCALQQVFSGRGLFPEIAVRRETMAFEGHRKLRRVENRFRPEDGR</sequence>
<evidence type="ECO:0000313" key="2">
    <source>
        <dbReference type="Proteomes" id="UP001177080"/>
    </source>
</evidence>
<dbReference type="Proteomes" id="UP001177080">
    <property type="component" value="Unassembled WGS sequence"/>
</dbReference>
<dbReference type="InterPro" id="IPR042099">
    <property type="entry name" value="ANL_N_sf"/>
</dbReference>
<protein>
    <submittedName>
        <fullName evidence="1">CoF synthetase</fullName>
    </submittedName>
</protein>
<dbReference type="Gene3D" id="3.40.50.12780">
    <property type="entry name" value="N-terminal domain of ligase-like"/>
    <property type="match status" value="1"/>
</dbReference>
<dbReference type="PANTHER" id="PTHR36932:SF1">
    <property type="entry name" value="CAPSULAR POLYSACCHARIDE BIOSYNTHESIS PROTEIN"/>
    <property type="match status" value="1"/>
</dbReference>
<dbReference type="RefSeq" id="WP_244761891.1">
    <property type="nucleotide sequence ID" value="NZ_JALJCJ010000004.1"/>
</dbReference>
<dbReference type="InterPro" id="IPR053158">
    <property type="entry name" value="CapK_Type1_Caps_Biosynth"/>
</dbReference>
<keyword evidence="2" id="KW-1185">Reference proteome</keyword>
<organism evidence="1 2">
    <name type="scientific">Shinella curvata</name>
    <dbReference type="NCBI Taxonomy" id="1817964"/>
    <lineage>
        <taxon>Bacteria</taxon>
        <taxon>Pseudomonadati</taxon>
        <taxon>Pseudomonadota</taxon>
        <taxon>Alphaproteobacteria</taxon>
        <taxon>Hyphomicrobiales</taxon>
        <taxon>Rhizobiaceae</taxon>
        <taxon>Shinella</taxon>
    </lineage>
</organism>